<comment type="subcellular location">
    <subcellularLocation>
        <location evidence="1">Cell outer membrane</location>
        <topology evidence="1">Multi-pass membrane protein</topology>
    </subcellularLocation>
</comment>
<feature type="signal peptide" evidence="12">
    <location>
        <begin position="1"/>
        <end position="25"/>
    </location>
</feature>
<evidence type="ECO:0000256" key="8">
    <source>
        <dbReference type="ARBA" id="ARBA00023114"/>
    </source>
</evidence>
<dbReference type="GO" id="GO:0015288">
    <property type="term" value="F:porin activity"/>
    <property type="evidence" value="ECO:0007669"/>
    <property type="project" value="UniProtKB-KW"/>
</dbReference>
<keyword evidence="7" id="KW-0406">Ion transport</keyword>
<feature type="region of interest" description="Disordered" evidence="11">
    <location>
        <begin position="87"/>
        <end position="107"/>
    </location>
</feature>
<dbReference type="GO" id="GO:0046930">
    <property type="term" value="C:pore complex"/>
    <property type="evidence" value="ECO:0007669"/>
    <property type="project" value="UniProtKB-KW"/>
</dbReference>
<dbReference type="InterPro" id="IPR033900">
    <property type="entry name" value="Gram_neg_porin_domain"/>
</dbReference>
<reference evidence="14 15" key="1">
    <citation type="journal article" date="2014" name="Genome Announc.">
        <title>Complete Genome Sequence of Polychlorinated Biphenyl Degrader Comamonas testosteroni TK102 (NBRC 109938).</title>
        <authorList>
            <person name="Fukuda K."/>
            <person name="Hosoyama A."/>
            <person name="Tsuchikane K."/>
            <person name="Ohji S."/>
            <person name="Yamazoe A."/>
            <person name="Fujita N."/>
            <person name="Shintani M."/>
            <person name="Kimbara K."/>
        </authorList>
    </citation>
    <scope>NUCLEOTIDE SEQUENCE [LARGE SCALE GENOMIC DNA]</scope>
    <source>
        <strain evidence="14">TK102</strain>
    </source>
</reference>
<dbReference type="InterPro" id="IPR050298">
    <property type="entry name" value="Gram-neg_bact_OMP"/>
</dbReference>
<evidence type="ECO:0000256" key="5">
    <source>
        <dbReference type="ARBA" id="ARBA00022692"/>
    </source>
</evidence>
<dbReference type="PANTHER" id="PTHR34501">
    <property type="entry name" value="PROTEIN YDDL-RELATED"/>
    <property type="match status" value="1"/>
</dbReference>
<evidence type="ECO:0000256" key="11">
    <source>
        <dbReference type="SAM" id="MobiDB-lite"/>
    </source>
</evidence>
<evidence type="ECO:0000259" key="13">
    <source>
        <dbReference type="Pfam" id="PF13609"/>
    </source>
</evidence>
<dbReference type="InterPro" id="IPR023614">
    <property type="entry name" value="Porin_dom_sf"/>
</dbReference>
<keyword evidence="3" id="KW-0813">Transport</keyword>
<evidence type="ECO:0000256" key="12">
    <source>
        <dbReference type="SAM" id="SignalP"/>
    </source>
</evidence>
<dbReference type="RefSeq" id="WP_235214170.1">
    <property type="nucleotide sequence ID" value="NZ_CP006704.1"/>
</dbReference>
<feature type="chain" id="PRO_5001716090" evidence="12">
    <location>
        <begin position="26"/>
        <end position="370"/>
    </location>
</feature>
<dbReference type="Pfam" id="PF13609">
    <property type="entry name" value="Porin_4"/>
    <property type="match status" value="1"/>
</dbReference>
<dbReference type="HOGENOM" id="CLU_038238_1_1_4"/>
<comment type="subunit">
    <text evidence="2">Homotrimer.</text>
</comment>
<evidence type="ECO:0000256" key="10">
    <source>
        <dbReference type="ARBA" id="ARBA00023237"/>
    </source>
</evidence>
<dbReference type="PANTHER" id="PTHR34501:SF9">
    <property type="entry name" value="MAJOR OUTER MEMBRANE PROTEIN P.IA"/>
    <property type="match status" value="1"/>
</dbReference>
<keyword evidence="6 12" id="KW-0732">Signal</keyword>
<keyword evidence="5" id="KW-0812">Transmembrane</keyword>
<evidence type="ECO:0000256" key="7">
    <source>
        <dbReference type="ARBA" id="ARBA00023065"/>
    </source>
</evidence>
<keyword evidence="8" id="KW-0626">Porin</keyword>
<dbReference type="GO" id="GO:0009279">
    <property type="term" value="C:cell outer membrane"/>
    <property type="evidence" value="ECO:0007669"/>
    <property type="project" value="UniProtKB-SubCell"/>
</dbReference>
<keyword evidence="9" id="KW-0472">Membrane</keyword>
<dbReference type="KEGG" id="ctes:O987_17440"/>
<evidence type="ECO:0000256" key="1">
    <source>
        <dbReference type="ARBA" id="ARBA00004571"/>
    </source>
</evidence>
<keyword evidence="4" id="KW-1134">Transmembrane beta strand</keyword>
<evidence type="ECO:0000256" key="4">
    <source>
        <dbReference type="ARBA" id="ARBA00022452"/>
    </source>
</evidence>
<evidence type="ECO:0000313" key="15">
    <source>
        <dbReference type="Proteomes" id="UP000028782"/>
    </source>
</evidence>
<dbReference type="AlphaFoldDB" id="A0A076PUY4"/>
<protein>
    <submittedName>
        <fullName evidence="14">Porin</fullName>
    </submittedName>
</protein>
<dbReference type="GO" id="GO:0006811">
    <property type="term" value="P:monoatomic ion transport"/>
    <property type="evidence" value="ECO:0007669"/>
    <property type="project" value="UniProtKB-KW"/>
</dbReference>
<evidence type="ECO:0000256" key="6">
    <source>
        <dbReference type="ARBA" id="ARBA00022729"/>
    </source>
</evidence>
<organism evidence="14 15">
    <name type="scientific">Comamonas testosteroni TK102</name>
    <dbReference type="NCBI Taxonomy" id="1392005"/>
    <lineage>
        <taxon>Bacteria</taxon>
        <taxon>Pseudomonadati</taxon>
        <taxon>Pseudomonadota</taxon>
        <taxon>Betaproteobacteria</taxon>
        <taxon>Burkholderiales</taxon>
        <taxon>Comamonadaceae</taxon>
        <taxon>Comamonas</taxon>
    </lineage>
</organism>
<dbReference type="Gene3D" id="2.40.160.10">
    <property type="entry name" value="Porin"/>
    <property type="match status" value="1"/>
</dbReference>
<evidence type="ECO:0000256" key="9">
    <source>
        <dbReference type="ARBA" id="ARBA00023136"/>
    </source>
</evidence>
<proteinExistence type="predicted"/>
<evidence type="ECO:0000256" key="3">
    <source>
        <dbReference type="ARBA" id="ARBA00022448"/>
    </source>
</evidence>
<keyword evidence="10" id="KW-0998">Cell outer membrane</keyword>
<dbReference type="SUPFAM" id="SSF56935">
    <property type="entry name" value="Porins"/>
    <property type="match status" value="1"/>
</dbReference>
<evidence type="ECO:0000256" key="2">
    <source>
        <dbReference type="ARBA" id="ARBA00011233"/>
    </source>
</evidence>
<dbReference type="EMBL" id="CP006704">
    <property type="protein sequence ID" value="AIJ47600.1"/>
    <property type="molecule type" value="Genomic_DNA"/>
</dbReference>
<accession>A0A076PUY4</accession>
<sequence length="370" mass="39452">MTTRKMAFNALSALACTLAPLAASAQSSVQIYGVVDMAVSNYRGAGAGSRQMLTSSGNQASRLGFRGREDLGSGLAAGFDLEAGLNTDNGTGQASNTNNQPSGAGSGNGLSFNRKSLVYLQSKQWGEVRLGRDYVPAFWNMFNYDPFRLGVGMSLHVLHGTTVTGFRASNSIGYLSPGCSSSSCKGLFYQLMTAFGENDAGPNRQDGRVYGARLGYGGDNWDAAVAITTTKNRAADDYRQINAAASYLWEGHRLMVLAADHRTGNRLAGLDNANHVRYWQLGAIWKVGNDNIPMSFMRLSRNDNSGSSSNKYAVGYVHNLSKRTALYGTYAYVDNRGSINLPVATGALQGPIPVAGGNASGFDIGIRHTF</sequence>
<feature type="domain" description="Porin" evidence="13">
    <location>
        <begin position="10"/>
        <end position="337"/>
    </location>
</feature>
<gene>
    <name evidence="14" type="ORF">O987_17440</name>
</gene>
<dbReference type="CDD" id="cd00342">
    <property type="entry name" value="gram_neg_porins"/>
    <property type="match status" value="1"/>
</dbReference>
<evidence type="ECO:0000313" key="14">
    <source>
        <dbReference type="EMBL" id="AIJ47600.1"/>
    </source>
</evidence>
<dbReference type="PROSITE" id="PS51257">
    <property type="entry name" value="PROKAR_LIPOPROTEIN"/>
    <property type="match status" value="1"/>
</dbReference>
<dbReference type="Proteomes" id="UP000028782">
    <property type="component" value="Chromosome"/>
</dbReference>
<name>A0A076PUY4_COMTE</name>